<feature type="region of interest" description="Disordered" evidence="4">
    <location>
        <begin position="411"/>
        <end position="431"/>
    </location>
</feature>
<sequence>MIDNWNYPGQHSHFLRPSSSSGSGSSSSQSSHLSILTTTSSISSALSDAPHDGLPSPPPSSNGSKTNAFFSSPFAAALDLHPPPPLTRSPSLASSASASSSRLRGSEADDTDTTPRLVSAPAPSSVRSLNDSFFASSSESRPTPPPSLRSFPRTSAPTTPETSPPNSPPPSARSKIAPISRLLPSRVRYTNIDGLPSRESSLGGPSLPYPYPINHRRDFVELDVNEYHKSTSPEQTTSEDFSLRHQPSANPRFKQNALNVFIPHIETGSSSYPTPIALSSSQVVTPPPGPAPALHSGDVVAETSSEDTPREGGEALKLQLVRTLGQGAFSSVWLARDVSGRIGRLEVVRKSSLKRSKSLNRKGSGILKRKGTSKGSLRRKIEGAMPQVKAEGDLEDVERLGSEESVSAWFRERTTSEEDRERNPSGDERKEGRLVALKMTDRSICDRDDRTRVSFVREVEVLKHISHPSIVSFIHAFSTPAHHILVLEHIGGGELFDLVSSPESHSRLDEPVLRRIFGELCRAAGWMHAVGLVHRDIKLENILLTRSAFSPPSSAPLIKLTDFGLSRFIDPAAPLLTTRCGSESYAAPELVTGRPYDGRESDAWACGVVLYALITRRLPFDAMDPAVHEEGMRHEEKHRPPNGRVRGPRKDEKTERKALLMRIAKGEYSWPPLPENEDIPYRGAALVRSEGAQRVAGKLLVRDPRKRSRMMDLWEDDWMRGDGAPSVPLLPEGASFQRHERSATEDSEDSLEGEVGVEAWEEAVDEDSSEWDFDEDDGEDDDDDGVLVDEHDIGPGSVARQEH</sequence>
<feature type="compositionally biased region" description="Low complexity" evidence="4">
    <location>
        <begin position="148"/>
        <end position="161"/>
    </location>
</feature>
<protein>
    <recommendedName>
        <fullName evidence="5">Protein kinase domain-containing protein</fullName>
    </recommendedName>
</protein>
<dbReference type="Gene3D" id="1.10.510.10">
    <property type="entry name" value="Transferase(Phosphotransferase) domain 1"/>
    <property type="match status" value="1"/>
</dbReference>
<evidence type="ECO:0000256" key="4">
    <source>
        <dbReference type="SAM" id="MobiDB-lite"/>
    </source>
</evidence>
<dbReference type="AlphaFoldDB" id="A0A2R6NFE6"/>
<dbReference type="SUPFAM" id="SSF56112">
    <property type="entry name" value="Protein kinase-like (PK-like)"/>
    <property type="match status" value="1"/>
</dbReference>
<proteinExistence type="predicted"/>
<feature type="region of interest" description="Disordered" evidence="4">
    <location>
        <begin position="629"/>
        <end position="655"/>
    </location>
</feature>
<evidence type="ECO:0000313" key="7">
    <source>
        <dbReference type="Proteomes" id="UP000186601"/>
    </source>
</evidence>
<dbReference type="PANTHER" id="PTHR24346">
    <property type="entry name" value="MAP/MICROTUBULE AFFINITY-REGULATING KINASE"/>
    <property type="match status" value="1"/>
</dbReference>
<feature type="binding site" evidence="3">
    <location>
        <position position="350"/>
    </location>
    <ligand>
        <name>ATP</name>
        <dbReference type="ChEBI" id="CHEBI:30616"/>
    </ligand>
</feature>
<feature type="region of interest" description="Disordered" evidence="4">
    <location>
        <begin position="359"/>
        <end position="378"/>
    </location>
</feature>
<dbReference type="PROSITE" id="PS50011">
    <property type="entry name" value="PROTEIN_KINASE_DOM"/>
    <property type="match status" value="1"/>
</dbReference>
<evidence type="ECO:0000256" key="1">
    <source>
        <dbReference type="ARBA" id="ARBA00022741"/>
    </source>
</evidence>
<evidence type="ECO:0000256" key="2">
    <source>
        <dbReference type="ARBA" id="ARBA00022840"/>
    </source>
</evidence>
<evidence type="ECO:0000313" key="6">
    <source>
        <dbReference type="EMBL" id="PSR70722.1"/>
    </source>
</evidence>
<keyword evidence="1 3" id="KW-0547">Nucleotide-binding</keyword>
<feature type="domain" description="Protein kinase" evidence="5">
    <location>
        <begin position="318"/>
        <end position="719"/>
    </location>
</feature>
<dbReference type="Pfam" id="PF00069">
    <property type="entry name" value="Pkinase"/>
    <property type="match status" value="1"/>
</dbReference>
<feature type="compositionally biased region" description="Low complexity" evidence="4">
    <location>
        <begin position="18"/>
        <end position="47"/>
    </location>
</feature>
<feature type="compositionally biased region" description="Basic and acidic residues" evidence="4">
    <location>
        <begin position="629"/>
        <end position="639"/>
    </location>
</feature>
<dbReference type="InterPro" id="IPR017441">
    <property type="entry name" value="Protein_kinase_ATP_BS"/>
</dbReference>
<feature type="compositionally biased region" description="Low complexity" evidence="4">
    <location>
        <begin position="88"/>
        <end position="103"/>
    </location>
</feature>
<feature type="compositionally biased region" description="Basic residues" evidence="4">
    <location>
        <begin position="367"/>
        <end position="378"/>
    </location>
</feature>
<dbReference type="GO" id="GO:0005524">
    <property type="term" value="F:ATP binding"/>
    <property type="evidence" value="ECO:0007669"/>
    <property type="project" value="UniProtKB-UniRule"/>
</dbReference>
<dbReference type="Proteomes" id="UP000186601">
    <property type="component" value="Unassembled WGS sequence"/>
</dbReference>
<evidence type="ECO:0000256" key="3">
    <source>
        <dbReference type="PROSITE-ProRule" id="PRU10141"/>
    </source>
</evidence>
<feature type="compositionally biased region" description="Polar residues" evidence="4">
    <location>
        <begin position="125"/>
        <end position="135"/>
    </location>
</feature>
<dbReference type="STRING" id="98765.A0A2R6NFE6"/>
<feature type="compositionally biased region" description="Pro residues" evidence="4">
    <location>
        <begin position="162"/>
        <end position="171"/>
    </location>
</feature>
<dbReference type="InterPro" id="IPR008271">
    <property type="entry name" value="Ser/Thr_kinase_AS"/>
</dbReference>
<keyword evidence="2 3" id="KW-0067">ATP-binding</keyword>
<dbReference type="EMBL" id="MLYV02001333">
    <property type="protein sequence ID" value="PSR70722.1"/>
    <property type="molecule type" value="Genomic_DNA"/>
</dbReference>
<feature type="region of interest" description="Disordered" evidence="4">
    <location>
        <begin position="228"/>
        <end position="248"/>
    </location>
</feature>
<dbReference type="SMART" id="SM00220">
    <property type="entry name" value="S_TKc"/>
    <property type="match status" value="1"/>
</dbReference>
<gene>
    <name evidence="6" type="ORF">PHLCEN_2v13401</name>
</gene>
<dbReference type="GO" id="GO:0004674">
    <property type="term" value="F:protein serine/threonine kinase activity"/>
    <property type="evidence" value="ECO:0007669"/>
    <property type="project" value="TreeGrafter"/>
</dbReference>
<dbReference type="GO" id="GO:0005737">
    <property type="term" value="C:cytoplasm"/>
    <property type="evidence" value="ECO:0007669"/>
    <property type="project" value="TreeGrafter"/>
</dbReference>
<dbReference type="OrthoDB" id="289250at2759"/>
<dbReference type="PANTHER" id="PTHR24346:SF110">
    <property type="entry name" value="NON-SPECIFIC SERINE_THREONINE PROTEIN KINASE"/>
    <property type="match status" value="1"/>
</dbReference>
<accession>A0A2R6NFE6</accession>
<feature type="region of interest" description="Disordered" evidence="4">
    <location>
        <begin position="718"/>
        <end position="803"/>
    </location>
</feature>
<dbReference type="PROSITE" id="PS00107">
    <property type="entry name" value="PROTEIN_KINASE_ATP"/>
    <property type="match status" value="1"/>
</dbReference>
<dbReference type="InterPro" id="IPR011009">
    <property type="entry name" value="Kinase-like_dom_sf"/>
</dbReference>
<feature type="compositionally biased region" description="Polar residues" evidence="4">
    <location>
        <begin position="232"/>
        <end position="248"/>
    </location>
</feature>
<keyword evidence="7" id="KW-1185">Reference proteome</keyword>
<evidence type="ECO:0000259" key="5">
    <source>
        <dbReference type="PROSITE" id="PS50011"/>
    </source>
</evidence>
<feature type="region of interest" description="Disordered" evidence="4">
    <location>
        <begin position="1"/>
        <end position="182"/>
    </location>
</feature>
<dbReference type="GO" id="GO:0035556">
    <property type="term" value="P:intracellular signal transduction"/>
    <property type="evidence" value="ECO:0007669"/>
    <property type="project" value="TreeGrafter"/>
</dbReference>
<dbReference type="PROSITE" id="PS00108">
    <property type="entry name" value="PROTEIN_KINASE_ST"/>
    <property type="match status" value="1"/>
</dbReference>
<organism evidence="6 7">
    <name type="scientific">Hermanssonia centrifuga</name>
    <dbReference type="NCBI Taxonomy" id="98765"/>
    <lineage>
        <taxon>Eukaryota</taxon>
        <taxon>Fungi</taxon>
        <taxon>Dikarya</taxon>
        <taxon>Basidiomycota</taxon>
        <taxon>Agaricomycotina</taxon>
        <taxon>Agaricomycetes</taxon>
        <taxon>Polyporales</taxon>
        <taxon>Meruliaceae</taxon>
        <taxon>Hermanssonia</taxon>
    </lineage>
</organism>
<comment type="caution">
    <text evidence="6">The sequence shown here is derived from an EMBL/GenBank/DDBJ whole genome shotgun (WGS) entry which is preliminary data.</text>
</comment>
<dbReference type="InterPro" id="IPR000719">
    <property type="entry name" value="Prot_kinase_dom"/>
</dbReference>
<name>A0A2R6NFE6_9APHY</name>
<reference evidence="6 7" key="1">
    <citation type="submission" date="2018-02" db="EMBL/GenBank/DDBJ databases">
        <title>Genome sequence of the basidiomycete white-rot fungus Phlebia centrifuga.</title>
        <authorList>
            <person name="Granchi Z."/>
            <person name="Peng M."/>
            <person name="de Vries R.P."/>
            <person name="Hilden K."/>
            <person name="Makela M.R."/>
            <person name="Grigoriev I."/>
            <person name="Riley R."/>
        </authorList>
    </citation>
    <scope>NUCLEOTIDE SEQUENCE [LARGE SCALE GENOMIC DNA]</scope>
    <source>
        <strain evidence="6 7">FBCC195</strain>
    </source>
</reference>
<feature type="compositionally biased region" description="Acidic residues" evidence="4">
    <location>
        <begin position="759"/>
        <end position="787"/>
    </location>
</feature>